<name>A0A4Q5LBP4_9BACT</name>
<dbReference type="EMBL" id="SEWE01000029">
    <property type="protein sequence ID" value="RYU78493.1"/>
    <property type="molecule type" value="Genomic_DNA"/>
</dbReference>
<feature type="chain" id="PRO_5020783639" evidence="1">
    <location>
        <begin position="32"/>
        <end position="585"/>
    </location>
</feature>
<evidence type="ECO:0000259" key="2">
    <source>
        <dbReference type="Pfam" id="PF18962"/>
    </source>
</evidence>
<keyword evidence="1" id="KW-0732">Signal</keyword>
<dbReference type="Pfam" id="PF18962">
    <property type="entry name" value="Por_Secre_tail"/>
    <property type="match status" value="1"/>
</dbReference>
<dbReference type="InterPro" id="IPR026444">
    <property type="entry name" value="Secre_tail"/>
</dbReference>
<evidence type="ECO:0000313" key="3">
    <source>
        <dbReference type="EMBL" id="RYU78493.1"/>
    </source>
</evidence>
<sequence length="585" mass="60365">MINFILPRFLRLSKGGLVAMLLWLATTVSFAQAPAWQAAIAAGQTGGNAPAMSATAADAAGNVYLTGSFQGTVVFGSLTLTSAGSEDVFVVKWSSAARSFVWALRAGGPGQDIANAIAVRGTSIYIAGNFRGATAMFGNSVLTNVTSNNLDPDIFVAKLTDTGPMAYFDWAKRAGGTESDYAHALAVNGSSVYVVGEFYSQAASFGATVLSNVSNNNFGGDVYVAKLLDQGTSTGFVWAQQAGGLDYDYGQGVVADGSSVYVTGYFYSSAADFGTTTLTNANTASNNTTDAYVAKLTDAGSTASFQWAQRAGGLQNEYANAIGLKGPNVYVTGTFESSTASFGSYVLANAAGTGTSDIFVAKVVDTGTTAGFAWAQQAGGVGNDYANGIGISGTSIYVSGGFKDPISFPALTTLTSAGLYDVFLAKVIDSGSSARFDWVQQGGSTGDDSAKGVAVGGKQLHLIGAGPIPLVFGSRSIQGIGRVGFLASLTDNTILATAPAWLEETTVYPNPGHDQLAVMVPGVATESQVAMQLTDLLGRVVYRTSAALPSSGLRHYLDVSTLKPGFYSLRIQVGTSYTVRKLTID</sequence>
<evidence type="ECO:0000313" key="4">
    <source>
        <dbReference type="Proteomes" id="UP000294155"/>
    </source>
</evidence>
<dbReference type="AlphaFoldDB" id="A0A4Q5LBP4"/>
<keyword evidence="4" id="KW-1185">Reference proteome</keyword>
<gene>
    <name evidence="3" type="ORF">EWM57_13910</name>
</gene>
<organism evidence="3 4">
    <name type="scientific">Hymenobacter persicinus</name>
    <dbReference type="NCBI Taxonomy" id="2025506"/>
    <lineage>
        <taxon>Bacteria</taxon>
        <taxon>Pseudomonadati</taxon>
        <taxon>Bacteroidota</taxon>
        <taxon>Cytophagia</taxon>
        <taxon>Cytophagales</taxon>
        <taxon>Hymenobacteraceae</taxon>
        <taxon>Hymenobacter</taxon>
    </lineage>
</organism>
<dbReference type="Proteomes" id="UP000294155">
    <property type="component" value="Unassembled WGS sequence"/>
</dbReference>
<dbReference type="RefSeq" id="WP_129921761.1">
    <property type="nucleotide sequence ID" value="NZ_SEWE01000029.1"/>
</dbReference>
<dbReference type="OrthoDB" id="870410at2"/>
<feature type="signal peptide" evidence="1">
    <location>
        <begin position="1"/>
        <end position="31"/>
    </location>
</feature>
<accession>A0A4Q5LBP4</accession>
<comment type="caution">
    <text evidence="3">The sequence shown here is derived from an EMBL/GenBank/DDBJ whole genome shotgun (WGS) entry which is preliminary data.</text>
</comment>
<evidence type="ECO:0000256" key="1">
    <source>
        <dbReference type="SAM" id="SignalP"/>
    </source>
</evidence>
<protein>
    <submittedName>
        <fullName evidence="3">T9SS type A sorting domain-containing protein</fullName>
    </submittedName>
</protein>
<feature type="domain" description="Secretion system C-terminal sorting" evidence="2">
    <location>
        <begin position="507"/>
        <end position="584"/>
    </location>
</feature>
<proteinExistence type="predicted"/>
<reference evidence="3 4" key="1">
    <citation type="submission" date="2019-02" db="EMBL/GenBank/DDBJ databases">
        <title>Bacterial novel species isolated from soil.</title>
        <authorList>
            <person name="Jung H.-Y."/>
        </authorList>
    </citation>
    <scope>NUCLEOTIDE SEQUENCE [LARGE SCALE GENOMIC DNA]</scope>
    <source>
        <strain evidence="3 4">1-3-3-3</strain>
    </source>
</reference>
<dbReference type="NCBIfam" id="TIGR04183">
    <property type="entry name" value="Por_Secre_tail"/>
    <property type="match status" value="1"/>
</dbReference>